<dbReference type="PANTHER" id="PTHR43818:SF5">
    <property type="entry name" value="OXIDOREDUCTASE FAMILY PROTEIN"/>
    <property type="match status" value="1"/>
</dbReference>
<organism evidence="4 5">
    <name type="scientific">Coraliomargarita sinensis</name>
    <dbReference type="NCBI Taxonomy" id="2174842"/>
    <lineage>
        <taxon>Bacteria</taxon>
        <taxon>Pseudomonadati</taxon>
        <taxon>Verrucomicrobiota</taxon>
        <taxon>Opitutia</taxon>
        <taxon>Puniceicoccales</taxon>
        <taxon>Coraliomargaritaceae</taxon>
        <taxon>Coraliomargarita</taxon>
    </lineage>
</organism>
<dbReference type="EMBL" id="QHJQ01000009">
    <property type="protein sequence ID" value="PXA03368.1"/>
    <property type="molecule type" value="Genomic_DNA"/>
</dbReference>
<dbReference type="RefSeq" id="WP_110131656.1">
    <property type="nucleotide sequence ID" value="NZ_QHJQ01000009.1"/>
</dbReference>
<accession>A0A317ZHB7</accession>
<reference evidence="4 5" key="1">
    <citation type="submission" date="2018-05" db="EMBL/GenBank/DDBJ databases">
        <title>Coraliomargarita sinensis sp. nov., isolated from a marine solar saltern.</title>
        <authorList>
            <person name="Zhou L.Y."/>
        </authorList>
    </citation>
    <scope>NUCLEOTIDE SEQUENCE [LARGE SCALE GENOMIC DNA]</scope>
    <source>
        <strain evidence="4 5">WN38</strain>
    </source>
</reference>
<dbReference type="Pfam" id="PF19051">
    <property type="entry name" value="GFO_IDH_MocA_C2"/>
    <property type="match status" value="1"/>
</dbReference>
<dbReference type="SUPFAM" id="SSF55347">
    <property type="entry name" value="Glyceraldehyde-3-phosphate dehydrogenase-like, C-terminal domain"/>
    <property type="match status" value="1"/>
</dbReference>
<dbReference type="Pfam" id="PF01408">
    <property type="entry name" value="GFO_IDH_MocA"/>
    <property type="match status" value="1"/>
</dbReference>
<feature type="region of interest" description="Disordered" evidence="1">
    <location>
        <begin position="406"/>
        <end position="430"/>
    </location>
</feature>
<protein>
    <submittedName>
        <fullName evidence="4">Gfo/Idh/MocA family oxidoreductase</fullName>
    </submittedName>
</protein>
<dbReference type="PANTHER" id="PTHR43818">
    <property type="entry name" value="BCDNA.GH03377"/>
    <property type="match status" value="1"/>
</dbReference>
<evidence type="ECO:0000313" key="4">
    <source>
        <dbReference type="EMBL" id="PXA03368.1"/>
    </source>
</evidence>
<feature type="domain" description="Gfo/Idh/MocA-like oxidoreductase bacterial type C-terminal" evidence="3">
    <location>
        <begin position="214"/>
        <end position="430"/>
    </location>
</feature>
<keyword evidence="5" id="KW-1185">Reference proteome</keyword>
<sequence length="430" mass="47411">MKAAKNRSRREFIRDSALIAGAPMILPSSVLGLNGKTPPSERIVLGGIGLGPRGREVLTGFLKQDDVQFVAIADAQVERANIIKRIVERKYGHKDCSTHQDMSDVLSRDDIDAVIIATGDRWHTTASVYAARAGKDIYCEKPCSMNIQESIELDEEVTKHERIFQAGTQRRNVPNFALAAELAQSGKLGSLTAVHAGILALREYRSPYPAQSTPDPSVTDWDKWVGPAPNLPYNQRYCRGGWRGHKGLYAAYYLPEWGAHTIDLCQWAAGMDGTTPVEYEAIDDTTIHAKYANGVKLVMRLAGFKGEGDWSEGLGTCPVRFEGENGWVEAGDNKKIVASEPTLVEGKKVDRLAGTNPHDHVRNFLDCVKTREQPSCNSTVARYGHLACFAAAASWKSGRKVTFDPQNPILPDHDESNSLQSYTRRAPYTI</sequence>
<name>A0A317ZHB7_9BACT</name>
<dbReference type="GO" id="GO:0000166">
    <property type="term" value="F:nucleotide binding"/>
    <property type="evidence" value="ECO:0007669"/>
    <property type="project" value="InterPro"/>
</dbReference>
<feature type="domain" description="Gfo/Idh/MocA-like oxidoreductase N-terminal" evidence="2">
    <location>
        <begin position="48"/>
        <end position="167"/>
    </location>
</feature>
<dbReference type="InterPro" id="IPR036291">
    <property type="entry name" value="NAD(P)-bd_dom_sf"/>
</dbReference>
<dbReference type="Proteomes" id="UP000247099">
    <property type="component" value="Unassembled WGS sequence"/>
</dbReference>
<evidence type="ECO:0000259" key="3">
    <source>
        <dbReference type="Pfam" id="PF19051"/>
    </source>
</evidence>
<dbReference type="InParanoid" id="A0A317ZHB7"/>
<evidence type="ECO:0000259" key="2">
    <source>
        <dbReference type="Pfam" id="PF01408"/>
    </source>
</evidence>
<dbReference type="AlphaFoldDB" id="A0A317ZHB7"/>
<dbReference type="InterPro" id="IPR000683">
    <property type="entry name" value="Gfo/Idh/MocA-like_OxRdtase_N"/>
</dbReference>
<comment type="caution">
    <text evidence="4">The sequence shown here is derived from an EMBL/GenBank/DDBJ whole genome shotgun (WGS) entry which is preliminary data.</text>
</comment>
<gene>
    <name evidence="4" type="ORF">DDZ13_11775</name>
</gene>
<dbReference type="OrthoDB" id="9815825at2"/>
<evidence type="ECO:0000256" key="1">
    <source>
        <dbReference type="SAM" id="MobiDB-lite"/>
    </source>
</evidence>
<dbReference type="InterPro" id="IPR043906">
    <property type="entry name" value="Gfo/Idh/MocA_OxRdtase_bact_C"/>
</dbReference>
<dbReference type="Gene3D" id="3.30.360.10">
    <property type="entry name" value="Dihydrodipicolinate Reductase, domain 2"/>
    <property type="match status" value="1"/>
</dbReference>
<dbReference type="InterPro" id="IPR050463">
    <property type="entry name" value="Gfo/Idh/MocA_oxidrdct_glycsds"/>
</dbReference>
<proteinExistence type="predicted"/>
<evidence type="ECO:0000313" key="5">
    <source>
        <dbReference type="Proteomes" id="UP000247099"/>
    </source>
</evidence>
<dbReference type="SUPFAM" id="SSF51735">
    <property type="entry name" value="NAD(P)-binding Rossmann-fold domains"/>
    <property type="match status" value="1"/>
</dbReference>
<dbReference type="Gene3D" id="3.40.50.720">
    <property type="entry name" value="NAD(P)-binding Rossmann-like Domain"/>
    <property type="match status" value="1"/>
</dbReference>